<dbReference type="EMBL" id="VBRC01000027">
    <property type="protein sequence ID" value="TLK20611.1"/>
    <property type="molecule type" value="Genomic_DNA"/>
</dbReference>
<sequence length="123" mass="12956">MRRAGPAVLLTLLGAALATRVPAAQVGLRPSFGGAVLEGRIVAGADDELTGVWSAQGRARLLKCAPRCEAVQAIPVSGTLLMSAETPYRVAVGGEFRPGQHVKLTLRFKNMQVLNVDALVNRP</sequence>
<evidence type="ECO:0000313" key="2">
    <source>
        <dbReference type="EMBL" id="MBB5297439.1"/>
    </source>
</evidence>
<name>A0AAJ5JX94_9DEIO</name>
<keyword evidence="5" id="KW-1185">Reference proteome</keyword>
<reference evidence="3 4" key="1">
    <citation type="submission" date="2019-04" db="EMBL/GenBank/DDBJ databases">
        <title>Deinococcus metalilatus MA1002 mutant No.5.</title>
        <authorList>
            <person name="Park W."/>
            <person name="Park C."/>
        </authorList>
    </citation>
    <scope>NUCLEOTIDE SEQUENCE [LARGE SCALE GENOMIC DNA]</scope>
    <source>
        <strain evidence="3 4">MA1002-m5</strain>
    </source>
</reference>
<comment type="caution">
    <text evidence="3">The sequence shown here is derived from an EMBL/GenBank/DDBJ whole genome shotgun (WGS) entry which is preliminary data.</text>
</comment>
<dbReference type="EMBL" id="JACHFV010000026">
    <property type="protein sequence ID" value="MBB5297439.1"/>
    <property type="molecule type" value="Genomic_DNA"/>
</dbReference>
<dbReference type="RefSeq" id="WP_129118594.1">
    <property type="nucleotide sequence ID" value="NZ_BSUI01000029.1"/>
</dbReference>
<feature type="signal peptide" evidence="1">
    <location>
        <begin position="1"/>
        <end position="23"/>
    </location>
</feature>
<protein>
    <recommendedName>
        <fullName evidence="6">DUF1573 domain-containing protein</fullName>
    </recommendedName>
</protein>
<evidence type="ECO:0000313" key="5">
    <source>
        <dbReference type="Proteomes" id="UP000536909"/>
    </source>
</evidence>
<dbReference type="Proteomes" id="UP000536909">
    <property type="component" value="Unassembled WGS sequence"/>
</dbReference>
<proteinExistence type="predicted"/>
<reference evidence="2 5" key="2">
    <citation type="submission" date="2020-08" db="EMBL/GenBank/DDBJ databases">
        <title>Genomic Encyclopedia of Type Strains, Phase IV (KMG-IV): sequencing the most valuable type-strain genomes for metagenomic binning, comparative biology and taxonomic classification.</title>
        <authorList>
            <person name="Goeker M."/>
        </authorList>
    </citation>
    <scope>NUCLEOTIDE SEQUENCE [LARGE SCALE GENOMIC DNA]</scope>
    <source>
        <strain evidence="2 5">DSM 105434</strain>
    </source>
</reference>
<dbReference type="AlphaFoldDB" id="A0AAJ5JX94"/>
<evidence type="ECO:0000256" key="1">
    <source>
        <dbReference type="SAM" id="SignalP"/>
    </source>
</evidence>
<evidence type="ECO:0008006" key="6">
    <source>
        <dbReference type="Google" id="ProtNLM"/>
    </source>
</evidence>
<evidence type="ECO:0000313" key="3">
    <source>
        <dbReference type="EMBL" id="TLK20611.1"/>
    </source>
</evidence>
<organism evidence="3 4">
    <name type="scientific">Deinococcus metallilatus</name>
    <dbReference type="NCBI Taxonomy" id="1211322"/>
    <lineage>
        <taxon>Bacteria</taxon>
        <taxon>Thermotogati</taxon>
        <taxon>Deinococcota</taxon>
        <taxon>Deinococci</taxon>
        <taxon>Deinococcales</taxon>
        <taxon>Deinococcaceae</taxon>
        <taxon>Deinococcus</taxon>
    </lineage>
</organism>
<feature type="chain" id="PRO_5042511777" description="DUF1573 domain-containing protein" evidence="1">
    <location>
        <begin position="24"/>
        <end position="123"/>
    </location>
</feature>
<gene>
    <name evidence="3" type="ORF">FCS05_19950</name>
    <name evidence="2" type="ORF">HNQ10_004312</name>
</gene>
<keyword evidence="1" id="KW-0732">Signal</keyword>
<dbReference type="Proteomes" id="UP000308000">
    <property type="component" value="Unassembled WGS sequence"/>
</dbReference>
<accession>A0AAJ5JX94</accession>
<evidence type="ECO:0000313" key="4">
    <source>
        <dbReference type="Proteomes" id="UP000308000"/>
    </source>
</evidence>